<dbReference type="Proteomes" id="UP001432322">
    <property type="component" value="Unassembled WGS sequence"/>
</dbReference>
<dbReference type="AlphaFoldDB" id="A0AAV5VGN6"/>
<organism evidence="1 2">
    <name type="scientific">Pristionchus fissidentatus</name>
    <dbReference type="NCBI Taxonomy" id="1538716"/>
    <lineage>
        <taxon>Eukaryota</taxon>
        <taxon>Metazoa</taxon>
        <taxon>Ecdysozoa</taxon>
        <taxon>Nematoda</taxon>
        <taxon>Chromadorea</taxon>
        <taxon>Rhabditida</taxon>
        <taxon>Rhabditina</taxon>
        <taxon>Diplogasteromorpha</taxon>
        <taxon>Diplogasteroidea</taxon>
        <taxon>Neodiplogasteridae</taxon>
        <taxon>Pristionchus</taxon>
    </lineage>
</organism>
<evidence type="ECO:0000313" key="1">
    <source>
        <dbReference type="EMBL" id="GMT18536.1"/>
    </source>
</evidence>
<reference evidence="1" key="1">
    <citation type="submission" date="2023-10" db="EMBL/GenBank/DDBJ databases">
        <title>Genome assembly of Pristionchus species.</title>
        <authorList>
            <person name="Yoshida K."/>
            <person name="Sommer R.J."/>
        </authorList>
    </citation>
    <scope>NUCLEOTIDE SEQUENCE</scope>
    <source>
        <strain evidence="1">RS5133</strain>
    </source>
</reference>
<dbReference type="EMBL" id="BTSY01000003">
    <property type="protein sequence ID" value="GMT18536.1"/>
    <property type="molecule type" value="Genomic_DNA"/>
</dbReference>
<evidence type="ECO:0000313" key="2">
    <source>
        <dbReference type="Proteomes" id="UP001432322"/>
    </source>
</evidence>
<gene>
    <name evidence="1" type="ORF">PFISCL1PPCAC_9833</name>
</gene>
<keyword evidence="2" id="KW-1185">Reference proteome</keyword>
<accession>A0AAV5VGN6</accession>
<proteinExistence type="predicted"/>
<protein>
    <submittedName>
        <fullName evidence="1">Uncharacterized protein</fullName>
    </submittedName>
</protein>
<sequence>MDFVYDGALIARLAKSEHTELNRSIAPFKVDSITCGEQTRLVLIEKMLVEGRGEATDEQEAELRRKYGGEFVCLEAFFSHNPLTPMEAVQSAFNKNYLTKARSKSTIRSAYSIRLLYSRAPTRLESC</sequence>
<name>A0AAV5VGN6_9BILA</name>
<comment type="caution">
    <text evidence="1">The sequence shown here is derived from an EMBL/GenBank/DDBJ whole genome shotgun (WGS) entry which is preliminary data.</text>
</comment>